<evidence type="ECO:0000256" key="5">
    <source>
        <dbReference type="PROSITE-ProRule" id="PRU00108"/>
    </source>
</evidence>
<feature type="compositionally biased region" description="Polar residues" evidence="7">
    <location>
        <begin position="93"/>
        <end position="104"/>
    </location>
</feature>
<dbReference type="InterPro" id="IPR051000">
    <property type="entry name" value="Homeobox_DNA-bind_prot"/>
</dbReference>
<dbReference type="GO" id="GO:0000978">
    <property type="term" value="F:RNA polymerase II cis-regulatory region sequence-specific DNA binding"/>
    <property type="evidence" value="ECO:0007669"/>
    <property type="project" value="TreeGrafter"/>
</dbReference>
<dbReference type="WBParaSite" id="L893_g4042.t1">
    <property type="protein sequence ID" value="L893_g4042.t1"/>
    <property type="gene ID" value="L893_g4042"/>
</dbReference>
<dbReference type="PANTHER" id="PTHR24324">
    <property type="entry name" value="HOMEOBOX PROTEIN HHEX"/>
    <property type="match status" value="1"/>
</dbReference>
<feature type="region of interest" description="Disordered" evidence="7">
    <location>
        <begin position="1"/>
        <end position="113"/>
    </location>
</feature>
<dbReference type="GO" id="GO:0000981">
    <property type="term" value="F:DNA-binding transcription factor activity, RNA polymerase II-specific"/>
    <property type="evidence" value="ECO:0007669"/>
    <property type="project" value="InterPro"/>
</dbReference>
<dbReference type="PROSITE" id="PS00027">
    <property type="entry name" value="HOMEOBOX_1"/>
    <property type="match status" value="1"/>
</dbReference>
<evidence type="ECO:0000256" key="1">
    <source>
        <dbReference type="ARBA" id="ARBA00004123"/>
    </source>
</evidence>
<evidence type="ECO:0000256" key="6">
    <source>
        <dbReference type="RuleBase" id="RU000682"/>
    </source>
</evidence>
<feature type="compositionally biased region" description="Basic and acidic residues" evidence="7">
    <location>
        <begin position="163"/>
        <end position="179"/>
    </location>
</feature>
<accession>A0A1I8ABG8</accession>
<dbReference type="PANTHER" id="PTHR24324:SF9">
    <property type="entry name" value="HOMEOBOX DOMAIN-CONTAINING PROTEIN"/>
    <property type="match status" value="1"/>
</dbReference>
<organism evidence="9 10">
    <name type="scientific">Steinernema glaseri</name>
    <dbReference type="NCBI Taxonomy" id="37863"/>
    <lineage>
        <taxon>Eukaryota</taxon>
        <taxon>Metazoa</taxon>
        <taxon>Ecdysozoa</taxon>
        <taxon>Nematoda</taxon>
        <taxon>Chromadorea</taxon>
        <taxon>Rhabditida</taxon>
        <taxon>Tylenchina</taxon>
        <taxon>Panagrolaimomorpha</taxon>
        <taxon>Strongyloidoidea</taxon>
        <taxon>Steinernematidae</taxon>
        <taxon>Steinernema</taxon>
    </lineage>
</organism>
<evidence type="ECO:0000256" key="4">
    <source>
        <dbReference type="ARBA" id="ARBA00023242"/>
    </source>
</evidence>
<dbReference type="SUPFAM" id="SSF46689">
    <property type="entry name" value="Homeodomain-like"/>
    <property type="match status" value="1"/>
</dbReference>
<keyword evidence="3 5" id="KW-0371">Homeobox</keyword>
<keyword evidence="9" id="KW-1185">Reference proteome</keyword>
<evidence type="ECO:0000313" key="9">
    <source>
        <dbReference type="Proteomes" id="UP000095287"/>
    </source>
</evidence>
<dbReference type="Proteomes" id="UP000095287">
    <property type="component" value="Unplaced"/>
</dbReference>
<dbReference type="InterPro" id="IPR017970">
    <property type="entry name" value="Homeobox_CS"/>
</dbReference>
<dbReference type="PROSITE" id="PS50071">
    <property type="entry name" value="HOMEOBOX_2"/>
    <property type="match status" value="1"/>
</dbReference>
<dbReference type="InterPro" id="IPR009057">
    <property type="entry name" value="Homeodomain-like_sf"/>
</dbReference>
<dbReference type="Gene3D" id="1.10.10.60">
    <property type="entry name" value="Homeodomain-like"/>
    <property type="match status" value="1"/>
</dbReference>
<dbReference type="AlphaFoldDB" id="A0A1I8ABG8"/>
<feature type="region of interest" description="Disordered" evidence="7">
    <location>
        <begin position="161"/>
        <end position="181"/>
    </location>
</feature>
<dbReference type="GO" id="GO:0005634">
    <property type="term" value="C:nucleus"/>
    <property type="evidence" value="ECO:0007669"/>
    <property type="project" value="UniProtKB-SubCell"/>
</dbReference>
<feature type="compositionally biased region" description="Polar residues" evidence="7">
    <location>
        <begin position="22"/>
        <end position="31"/>
    </location>
</feature>
<dbReference type="GO" id="GO:0030154">
    <property type="term" value="P:cell differentiation"/>
    <property type="evidence" value="ECO:0007669"/>
    <property type="project" value="TreeGrafter"/>
</dbReference>
<keyword evidence="2 5" id="KW-0238">DNA-binding</keyword>
<feature type="domain" description="Homeobox" evidence="8">
    <location>
        <begin position="169"/>
        <end position="229"/>
    </location>
</feature>
<feature type="compositionally biased region" description="Polar residues" evidence="7">
    <location>
        <begin position="60"/>
        <end position="76"/>
    </location>
</feature>
<reference evidence="10" key="1">
    <citation type="submission" date="2016-11" db="UniProtKB">
        <authorList>
            <consortium name="WormBaseParasite"/>
        </authorList>
    </citation>
    <scope>IDENTIFICATION</scope>
</reference>
<dbReference type="InterPro" id="IPR001356">
    <property type="entry name" value="HD"/>
</dbReference>
<dbReference type="CDD" id="cd00086">
    <property type="entry name" value="homeodomain"/>
    <property type="match status" value="1"/>
</dbReference>
<comment type="subcellular location">
    <subcellularLocation>
        <location evidence="1 5 6">Nucleus</location>
    </subcellularLocation>
</comment>
<evidence type="ECO:0000259" key="8">
    <source>
        <dbReference type="PROSITE" id="PS50071"/>
    </source>
</evidence>
<dbReference type="Pfam" id="PF00046">
    <property type="entry name" value="Homeodomain"/>
    <property type="match status" value="1"/>
</dbReference>
<evidence type="ECO:0000256" key="2">
    <source>
        <dbReference type="ARBA" id="ARBA00023125"/>
    </source>
</evidence>
<proteinExistence type="predicted"/>
<sequence>MAEAVDHQGESSMEDVPMESQAPPQCDNTFDSGFEGQEPLDLSLNATVKEEPVEDYGSVPSESQDASPTAEPSVSATVKEEPMDESVDVPTEASPNDQESQEPSPQIDFPSSEVMSPTEYASFLYHTFGYQSALIYAQSCTPQQYFDNAKLISSILASQNMADQEKQSKTERKPRENYEKSQQVALERFYAETTHPTMQRKQEIADQVGLSYPRVQKWFENRRQKDKRAAK</sequence>
<evidence type="ECO:0000256" key="7">
    <source>
        <dbReference type="SAM" id="MobiDB-lite"/>
    </source>
</evidence>
<dbReference type="SMART" id="SM00389">
    <property type="entry name" value="HOX"/>
    <property type="match status" value="1"/>
</dbReference>
<feature type="DNA-binding region" description="Homeobox" evidence="5">
    <location>
        <begin position="171"/>
        <end position="230"/>
    </location>
</feature>
<name>A0A1I8ABG8_9BILA</name>
<keyword evidence="4 5" id="KW-0539">Nucleus</keyword>
<evidence type="ECO:0000313" key="10">
    <source>
        <dbReference type="WBParaSite" id="L893_g4042.t1"/>
    </source>
</evidence>
<evidence type="ECO:0000256" key="3">
    <source>
        <dbReference type="ARBA" id="ARBA00023155"/>
    </source>
</evidence>
<protein>
    <submittedName>
        <fullName evidence="10">Homeobox domain-containing protein</fullName>
    </submittedName>
</protein>